<feature type="transmembrane region" description="Helical" evidence="10">
    <location>
        <begin position="181"/>
        <end position="204"/>
    </location>
</feature>
<dbReference type="HAMAP" id="MF_02078">
    <property type="entry name" value="MurJ_MviN"/>
    <property type="match status" value="1"/>
</dbReference>
<evidence type="ECO:0000256" key="10">
    <source>
        <dbReference type="HAMAP-Rule" id="MF_02078"/>
    </source>
</evidence>
<evidence type="ECO:0000256" key="4">
    <source>
        <dbReference type="ARBA" id="ARBA00022960"/>
    </source>
</evidence>
<feature type="transmembrane region" description="Helical" evidence="10">
    <location>
        <begin position="149"/>
        <end position="174"/>
    </location>
</feature>
<keyword evidence="7 10" id="KW-0472">Membrane</keyword>
<keyword evidence="13" id="KW-1185">Reference proteome</keyword>
<feature type="transmembrane region" description="Helical" evidence="10">
    <location>
        <begin position="421"/>
        <end position="442"/>
    </location>
</feature>
<comment type="function">
    <text evidence="8 10 11">Involved in peptidoglycan biosynthesis. Transports lipid-linked peptidoglycan precursors from the inner to the outer leaflet of the cytoplasmic membrane.</text>
</comment>
<comment type="caution">
    <text evidence="10">Lacks conserved residue(s) required for the propagation of feature annotation.</text>
</comment>
<evidence type="ECO:0000256" key="9">
    <source>
        <dbReference type="ARBA" id="ARBA00061532"/>
    </source>
</evidence>
<evidence type="ECO:0000256" key="5">
    <source>
        <dbReference type="ARBA" id="ARBA00022984"/>
    </source>
</evidence>
<dbReference type="PANTHER" id="PTHR47019">
    <property type="entry name" value="LIPID II FLIPPASE MURJ"/>
    <property type="match status" value="1"/>
</dbReference>
<evidence type="ECO:0000256" key="2">
    <source>
        <dbReference type="ARBA" id="ARBA00022475"/>
    </source>
</evidence>
<dbReference type="OrthoDB" id="9804143at2"/>
<dbReference type="NCBIfam" id="TIGR01695">
    <property type="entry name" value="murJ_mviN"/>
    <property type="match status" value="1"/>
</dbReference>
<dbReference type="RefSeq" id="WP_145363240.1">
    <property type="nucleotide sequence ID" value="NZ_CP036268.1"/>
</dbReference>
<dbReference type="EMBL" id="CP036268">
    <property type="protein sequence ID" value="QDT37094.1"/>
    <property type="molecule type" value="Genomic_DNA"/>
</dbReference>
<dbReference type="UniPathway" id="UPA00219"/>
<dbReference type="CDD" id="cd13123">
    <property type="entry name" value="MATE_MurJ_like"/>
    <property type="match status" value="1"/>
</dbReference>
<feature type="transmembrane region" description="Helical" evidence="10">
    <location>
        <begin position="448"/>
        <end position="468"/>
    </location>
</feature>
<dbReference type="AlphaFoldDB" id="A0A517QZV2"/>
<dbReference type="InterPro" id="IPR051050">
    <property type="entry name" value="Lipid_II_flippase_MurJ/MviN"/>
</dbReference>
<keyword evidence="2 10" id="KW-1003">Cell membrane</keyword>
<evidence type="ECO:0000256" key="6">
    <source>
        <dbReference type="ARBA" id="ARBA00022989"/>
    </source>
</evidence>
<evidence type="ECO:0000313" key="13">
    <source>
        <dbReference type="Proteomes" id="UP000317318"/>
    </source>
</evidence>
<name>A0A517QZV2_9PLAN</name>
<organism evidence="12 13">
    <name type="scientific">Stratiformator vulcanicus</name>
    <dbReference type="NCBI Taxonomy" id="2527980"/>
    <lineage>
        <taxon>Bacteria</taxon>
        <taxon>Pseudomonadati</taxon>
        <taxon>Planctomycetota</taxon>
        <taxon>Planctomycetia</taxon>
        <taxon>Planctomycetales</taxon>
        <taxon>Planctomycetaceae</taxon>
        <taxon>Stratiformator</taxon>
    </lineage>
</organism>
<sequence length="554" mass="58104">MNAAPAEPVSHRDEGAAEISDDANAARRNSMLSGFGLVSGLTLVSRVLGLVRDAAMAAAFGNGPLLDAFTIAFRIPNLARRLFGEGALAAVFIPRFVSTRESHGTEDAWKLGTAVLLKTGLFLGGVVVAFEFLLVGAILSGWLGPKSELLLTLTAVLLPYLWLICLSAQVAAILQASDRFFWPAALPVVLNVVWVAALAIVGAVALSKEAAITTIAAVISVTGVLQLGLLIRPLHRIGFRLDFDSTPVRSALAAIRTSLVPTLLGLSITQLNTLADGLIAWGLTPSIDDPNATSLVAAGGAAALYFGQRLYQFPLGVFAVAIGTVLYPQISKHATDRNFAAMRSDLTRGMRLVLLVTLPASVGLIVLAEPITALLFERGEFGQRDVLQTSRVVAAYAIAVWAYALLLIAQRGFYATGNERAPLRVGLVAVFLNLILNAGLVIPLGETGLALATAVTAIMQFLLLASIPGTPLRGVFDRSFVAFIARIAVATVVMAVACRIVVVTAGFQSGGNAEGFVAVAIPMLTAIVAYAGVLGVIARRDVLALLTSTRRPRG</sequence>
<evidence type="ECO:0000313" key="12">
    <source>
        <dbReference type="EMBL" id="QDT37094.1"/>
    </source>
</evidence>
<keyword evidence="10 11" id="KW-0961">Cell wall biogenesis/degradation</keyword>
<reference evidence="12 13" key="1">
    <citation type="submission" date="2019-02" db="EMBL/GenBank/DDBJ databases">
        <title>Deep-cultivation of Planctomycetes and their phenomic and genomic characterization uncovers novel biology.</title>
        <authorList>
            <person name="Wiegand S."/>
            <person name="Jogler M."/>
            <person name="Boedeker C."/>
            <person name="Pinto D."/>
            <person name="Vollmers J."/>
            <person name="Rivas-Marin E."/>
            <person name="Kohn T."/>
            <person name="Peeters S.H."/>
            <person name="Heuer A."/>
            <person name="Rast P."/>
            <person name="Oberbeckmann S."/>
            <person name="Bunk B."/>
            <person name="Jeske O."/>
            <person name="Meyerdierks A."/>
            <person name="Storesund J.E."/>
            <person name="Kallscheuer N."/>
            <person name="Luecker S."/>
            <person name="Lage O.M."/>
            <person name="Pohl T."/>
            <person name="Merkel B.J."/>
            <person name="Hornburger P."/>
            <person name="Mueller R.-W."/>
            <person name="Bruemmer F."/>
            <person name="Labrenz M."/>
            <person name="Spormann A.M."/>
            <person name="Op den Camp H."/>
            <person name="Overmann J."/>
            <person name="Amann R."/>
            <person name="Jetten M.S.M."/>
            <person name="Mascher T."/>
            <person name="Medema M.H."/>
            <person name="Devos D.P."/>
            <person name="Kaster A.-K."/>
            <person name="Ovreas L."/>
            <person name="Rohde M."/>
            <person name="Galperin M.Y."/>
            <person name="Jogler C."/>
        </authorList>
    </citation>
    <scope>NUCLEOTIDE SEQUENCE [LARGE SCALE GENOMIC DNA]</scope>
    <source>
        <strain evidence="12 13">Pan189</strain>
    </source>
</reference>
<dbReference type="Pfam" id="PF03023">
    <property type="entry name" value="MurJ"/>
    <property type="match status" value="1"/>
</dbReference>
<evidence type="ECO:0000256" key="8">
    <source>
        <dbReference type="ARBA" id="ARBA00060041"/>
    </source>
</evidence>
<dbReference type="GO" id="GO:0015648">
    <property type="term" value="F:lipid-linked peptidoglycan transporter activity"/>
    <property type="evidence" value="ECO:0007669"/>
    <property type="project" value="UniProtKB-UniRule"/>
</dbReference>
<feature type="transmembrane region" description="Helical" evidence="10">
    <location>
        <begin position="352"/>
        <end position="376"/>
    </location>
</feature>
<evidence type="ECO:0000256" key="3">
    <source>
        <dbReference type="ARBA" id="ARBA00022692"/>
    </source>
</evidence>
<evidence type="ECO:0000256" key="1">
    <source>
        <dbReference type="ARBA" id="ARBA00004651"/>
    </source>
</evidence>
<dbReference type="GO" id="GO:0008360">
    <property type="term" value="P:regulation of cell shape"/>
    <property type="evidence" value="ECO:0007669"/>
    <property type="project" value="UniProtKB-UniRule"/>
</dbReference>
<keyword evidence="4 10" id="KW-0133">Cell shape</keyword>
<feature type="transmembrane region" description="Helical" evidence="10">
    <location>
        <begin position="480"/>
        <end position="503"/>
    </location>
</feature>
<protein>
    <recommendedName>
        <fullName evidence="10">Probable lipid II flippase MurJ</fullName>
    </recommendedName>
</protein>
<dbReference type="PANTHER" id="PTHR47019:SF1">
    <property type="entry name" value="LIPID II FLIPPASE MURJ"/>
    <property type="match status" value="1"/>
</dbReference>
<accession>A0A517QZV2</accession>
<dbReference type="KEGG" id="svp:Pan189_14620"/>
<keyword evidence="10 11" id="KW-0813">Transport</keyword>
<comment type="similarity">
    <text evidence="9 10 11">Belongs to the MurJ/MviN family.</text>
</comment>
<feature type="transmembrane region" description="Helical" evidence="10">
    <location>
        <begin position="515"/>
        <end position="538"/>
    </location>
</feature>
<dbReference type="GO" id="GO:0071555">
    <property type="term" value="P:cell wall organization"/>
    <property type="evidence" value="ECO:0007669"/>
    <property type="project" value="UniProtKB-UniRule"/>
</dbReference>
<dbReference type="GO" id="GO:0009252">
    <property type="term" value="P:peptidoglycan biosynthetic process"/>
    <property type="evidence" value="ECO:0007669"/>
    <property type="project" value="UniProtKB-UniRule"/>
</dbReference>
<evidence type="ECO:0000256" key="7">
    <source>
        <dbReference type="ARBA" id="ARBA00023136"/>
    </source>
</evidence>
<evidence type="ECO:0000256" key="11">
    <source>
        <dbReference type="PIRNR" id="PIRNR002869"/>
    </source>
</evidence>
<keyword evidence="6 10" id="KW-1133">Transmembrane helix</keyword>
<dbReference type="PRINTS" id="PR01806">
    <property type="entry name" value="VIRFACTRMVIN"/>
</dbReference>
<gene>
    <name evidence="10 12" type="primary">murJ</name>
    <name evidence="12" type="ORF">Pan189_14620</name>
</gene>
<feature type="transmembrane region" description="Helical" evidence="10">
    <location>
        <begin position="120"/>
        <end position="143"/>
    </location>
</feature>
<dbReference type="GO" id="GO:0005886">
    <property type="term" value="C:plasma membrane"/>
    <property type="evidence" value="ECO:0007669"/>
    <property type="project" value="UniProtKB-SubCell"/>
</dbReference>
<comment type="pathway">
    <text evidence="10">Cell wall biogenesis; peptidoglycan biosynthesis.</text>
</comment>
<keyword evidence="5 10" id="KW-0573">Peptidoglycan synthesis</keyword>
<dbReference type="PIRSF" id="PIRSF002869">
    <property type="entry name" value="MviN"/>
    <property type="match status" value="1"/>
</dbReference>
<dbReference type="InterPro" id="IPR004268">
    <property type="entry name" value="MurJ"/>
</dbReference>
<feature type="transmembrane region" description="Helical" evidence="10">
    <location>
        <begin position="210"/>
        <end position="231"/>
    </location>
</feature>
<dbReference type="Proteomes" id="UP000317318">
    <property type="component" value="Chromosome"/>
</dbReference>
<comment type="subcellular location">
    <subcellularLocation>
        <location evidence="1 10">Cell membrane</location>
        <topology evidence="1 10">Multi-pass membrane protein</topology>
    </subcellularLocation>
</comment>
<feature type="transmembrane region" description="Helical" evidence="10">
    <location>
        <begin position="388"/>
        <end position="409"/>
    </location>
</feature>
<proteinExistence type="inferred from homology"/>
<keyword evidence="3 10" id="KW-0812">Transmembrane</keyword>
<dbReference type="GO" id="GO:0034204">
    <property type="term" value="P:lipid translocation"/>
    <property type="evidence" value="ECO:0007669"/>
    <property type="project" value="TreeGrafter"/>
</dbReference>